<evidence type="ECO:0000256" key="3">
    <source>
        <dbReference type="ARBA" id="ARBA00023163"/>
    </source>
</evidence>
<organism evidence="5 6">
    <name type="scientific">Acinetobacter chengduensis</name>
    <dbReference type="NCBI Taxonomy" id="2420890"/>
    <lineage>
        <taxon>Bacteria</taxon>
        <taxon>Pseudomonadati</taxon>
        <taxon>Pseudomonadota</taxon>
        <taxon>Gammaproteobacteria</taxon>
        <taxon>Moraxellales</taxon>
        <taxon>Moraxellaceae</taxon>
        <taxon>Acinetobacter</taxon>
    </lineage>
</organism>
<evidence type="ECO:0000259" key="4">
    <source>
        <dbReference type="PROSITE" id="PS01124"/>
    </source>
</evidence>
<dbReference type="InterPro" id="IPR032687">
    <property type="entry name" value="AraC-type_N"/>
</dbReference>
<name>A0ABX9TXA9_9GAMM</name>
<keyword evidence="3" id="KW-0804">Transcription</keyword>
<evidence type="ECO:0000313" key="5">
    <source>
        <dbReference type="EMBL" id="RLL22785.1"/>
    </source>
</evidence>
<dbReference type="Proteomes" id="UP000280271">
    <property type="component" value="Unassembled WGS sequence"/>
</dbReference>
<accession>A0ABX9TXA9</accession>
<dbReference type="Pfam" id="PF12833">
    <property type="entry name" value="HTH_18"/>
    <property type="match status" value="1"/>
</dbReference>
<sequence>MNNIYISHAYFQLLQRYLHRQNRLDVLSSAHQAQLEQLAQQKPLNKAPLTNFNAMLHDVESAKMSDTLYWDIAQNLELKHFGLVGYISSHAENLFEATQYIEKYGSLIIESQPETSIHLAHNTREAMLTWPRWQAECTALNEINLFSIHRMIQQYVPQPDAHYLRIEVAHAPQMPIKYYQSIFNCPVIFNSPHYAFVYAQTSLNTALAQPDQTLIDLLSQQAEQYLAQQNSTQLTLKQQIEALLLPLLKQGLPLPNLQQLAQRFHLSVRSLQRKLAMENLIYRQLIEQLRMQVCLQLLQQQQMTFTDLALHLGYADQSSLGRAFKKNFGHSLGQYAMVSAQSGSKFVLTTHHQDLDF</sequence>
<dbReference type="PROSITE" id="PS01124">
    <property type="entry name" value="HTH_ARAC_FAMILY_2"/>
    <property type="match status" value="1"/>
</dbReference>
<protein>
    <submittedName>
        <fullName evidence="5">Helix-turn-helix domain-containing protein</fullName>
    </submittedName>
</protein>
<keyword evidence="2" id="KW-0238">DNA-binding</keyword>
<comment type="caution">
    <text evidence="5">The sequence shown here is derived from an EMBL/GenBank/DDBJ whole genome shotgun (WGS) entry which is preliminary data.</text>
</comment>
<dbReference type="PANTHER" id="PTHR47894">
    <property type="entry name" value="HTH-TYPE TRANSCRIPTIONAL REGULATOR GADX"/>
    <property type="match status" value="1"/>
</dbReference>
<dbReference type="InterPro" id="IPR009057">
    <property type="entry name" value="Homeodomain-like_sf"/>
</dbReference>
<evidence type="ECO:0000256" key="1">
    <source>
        <dbReference type="ARBA" id="ARBA00023015"/>
    </source>
</evidence>
<dbReference type="SMART" id="SM00342">
    <property type="entry name" value="HTH_ARAC"/>
    <property type="match status" value="1"/>
</dbReference>
<proteinExistence type="predicted"/>
<reference evidence="5 6" key="1">
    <citation type="submission" date="2018-09" db="EMBL/GenBank/DDBJ databases">
        <title>The draft genome of Acinetobacter sp. strains.</title>
        <authorList>
            <person name="Qin J."/>
            <person name="Feng Y."/>
            <person name="Zong Z."/>
        </authorList>
    </citation>
    <scope>NUCLEOTIDE SEQUENCE [LARGE SCALE GENOMIC DNA]</scope>
    <source>
        <strain evidence="5 6">WCHAc060005</strain>
    </source>
</reference>
<dbReference type="EMBL" id="RCHC01000005">
    <property type="protein sequence ID" value="RLL22785.1"/>
    <property type="molecule type" value="Genomic_DNA"/>
</dbReference>
<dbReference type="InterPro" id="IPR018060">
    <property type="entry name" value="HTH_AraC"/>
</dbReference>
<dbReference type="Pfam" id="PF12625">
    <property type="entry name" value="Arabinose_bd"/>
    <property type="match status" value="1"/>
</dbReference>
<dbReference type="Gene3D" id="1.10.10.60">
    <property type="entry name" value="Homeodomain-like"/>
    <property type="match status" value="1"/>
</dbReference>
<evidence type="ECO:0000256" key="2">
    <source>
        <dbReference type="ARBA" id="ARBA00023125"/>
    </source>
</evidence>
<evidence type="ECO:0000313" key="6">
    <source>
        <dbReference type="Proteomes" id="UP000280271"/>
    </source>
</evidence>
<keyword evidence="1" id="KW-0805">Transcription regulation</keyword>
<dbReference type="RefSeq" id="WP_120374420.1">
    <property type="nucleotide sequence ID" value="NZ_RCHC01000005.1"/>
</dbReference>
<dbReference type="SUPFAM" id="SSF46689">
    <property type="entry name" value="Homeodomain-like"/>
    <property type="match status" value="1"/>
</dbReference>
<keyword evidence="6" id="KW-1185">Reference proteome</keyword>
<feature type="domain" description="HTH araC/xylS-type" evidence="4">
    <location>
        <begin position="238"/>
        <end position="338"/>
    </location>
</feature>
<dbReference type="PANTHER" id="PTHR47894:SF1">
    <property type="entry name" value="HTH-TYPE TRANSCRIPTIONAL REGULATOR VQSM"/>
    <property type="match status" value="1"/>
</dbReference>
<gene>
    <name evidence="5" type="ORF">D9K81_06185</name>
</gene>